<dbReference type="GO" id="GO:0003677">
    <property type="term" value="F:DNA binding"/>
    <property type="evidence" value="ECO:0007669"/>
    <property type="project" value="UniProtKB-KW"/>
</dbReference>
<evidence type="ECO:0000256" key="3">
    <source>
        <dbReference type="ARBA" id="ARBA00023125"/>
    </source>
</evidence>
<evidence type="ECO:0000256" key="2">
    <source>
        <dbReference type="ARBA" id="ARBA00023015"/>
    </source>
</evidence>
<dbReference type="PANTHER" id="PTHR30118:SF15">
    <property type="entry name" value="TRANSCRIPTIONAL REGULATORY PROTEIN"/>
    <property type="match status" value="1"/>
</dbReference>
<evidence type="ECO:0000256" key="1">
    <source>
        <dbReference type="ARBA" id="ARBA00009437"/>
    </source>
</evidence>
<keyword evidence="3" id="KW-0238">DNA-binding</keyword>
<dbReference type="Pfam" id="PF00126">
    <property type="entry name" value="HTH_1"/>
    <property type="match status" value="1"/>
</dbReference>
<dbReference type="InterPro" id="IPR000847">
    <property type="entry name" value="LysR_HTH_N"/>
</dbReference>
<dbReference type="SUPFAM" id="SSF53850">
    <property type="entry name" value="Periplasmic binding protein-like II"/>
    <property type="match status" value="1"/>
</dbReference>
<dbReference type="Proteomes" id="UP000283786">
    <property type="component" value="Chromosome"/>
</dbReference>
<dbReference type="Gene3D" id="3.40.190.10">
    <property type="entry name" value="Periplasmic binding protein-like II"/>
    <property type="match status" value="2"/>
</dbReference>
<dbReference type="InterPro" id="IPR036388">
    <property type="entry name" value="WH-like_DNA-bd_sf"/>
</dbReference>
<keyword evidence="6" id="KW-1185">Reference proteome</keyword>
<dbReference type="OrthoDB" id="528082at2"/>
<dbReference type="InterPro" id="IPR036390">
    <property type="entry name" value="WH_DNA-bd_sf"/>
</dbReference>
<evidence type="ECO:0000256" key="4">
    <source>
        <dbReference type="ARBA" id="ARBA00023163"/>
    </source>
</evidence>
<evidence type="ECO:0000313" key="6">
    <source>
        <dbReference type="Proteomes" id="UP000283786"/>
    </source>
</evidence>
<dbReference type="EMBL" id="CP060436">
    <property type="protein sequence ID" value="QPM90930.1"/>
    <property type="molecule type" value="Genomic_DNA"/>
</dbReference>
<dbReference type="KEGG" id="palw:PSAL_021720"/>
<keyword evidence="4" id="KW-0804">Transcription</keyword>
<dbReference type="InterPro" id="IPR005119">
    <property type="entry name" value="LysR_subst-bd"/>
</dbReference>
<gene>
    <name evidence="5" type="primary">pcpR</name>
    <name evidence="5" type="ORF">PSAL_021720</name>
</gene>
<dbReference type="CDD" id="cd08459">
    <property type="entry name" value="PBP2_DntR_NahR_LinR_like"/>
    <property type="match status" value="1"/>
</dbReference>
<organism evidence="5 6">
    <name type="scientific">Pseudooceanicola algae</name>
    <dbReference type="NCBI Taxonomy" id="1537215"/>
    <lineage>
        <taxon>Bacteria</taxon>
        <taxon>Pseudomonadati</taxon>
        <taxon>Pseudomonadota</taxon>
        <taxon>Alphaproteobacteria</taxon>
        <taxon>Rhodobacterales</taxon>
        <taxon>Paracoccaceae</taxon>
        <taxon>Pseudooceanicola</taxon>
    </lineage>
</organism>
<dbReference type="PROSITE" id="PS50931">
    <property type="entry name" value="HTH_LYSR"/>
    <property type="match status" value="1"/>
</dbReference>
<dbReference type="GO" id="GO:0003700">
    <property type="term" value="F:DNA-binding transcription factor activity"/>
    <property type="evidence" value="ECO:0007669"/>
    <property type="project" value="InterPro"/>
</dbReference>
<dbReference type="Pfam" id="PF03466">
    <property type="entry name" value="LysR_substrate"/>
    <property type="match status" value="1"/>
</dbReference>
<dbReference type="PRINTS" id="PR00039">
    <property type="entry name" value="HTHLYSR"/>
</dbReference>
<accession>A0A418SKX9</accession>
<reference evidence="5 6" key="1">
    <citation type="submission" date="2020-08" db="EMBL/GenBank/DDBJ databases">
        <title>Genome sequence of Rhodobacteraceae bacterium Lw-13e.</title>
        <authorList>
            <person name="Poehlein A."/>
            <person name="Wolter L."/>
            <person name="Daniel R."/>
            <person name="Brinkhoff T."/>
        </authorList>
    </citation>
    <scope>NUCLEOTIDE SEQUENCE [LARGE SCALE GENOMIC DNA]</scope>
    <source>
        <strain evidence="5 6">Lw-13e</strain>
    </source>
</reference>
<keyword evidence="2" id="KW-0805">Transcription regulation</keyword>
<dbReference type="SUPFAM" id="SSF46785">
    <property type="entry name" value="Winged helix' DNA-binding domain"/>
    <property type="match status" value="1"/>
</dbReference>
<comment type="similarity">
    <text evidence="1">Belongs to the LysR transcriptional regulatory family.</text>
</comment>
<dbReference type="RefSeq" id="WP_119837714.1">
    <property type="nucleotide sequence ID" value="NZ_CP060436.1"/>
</dbReference>
<name>A0A418SKX9_9RHOB</name>
<dbReference type="Gene3D" id="1.10.10.10">
    <property type="entry name" value="Winged helix-like DNA-binding domain superfamily/Winged helix DNA-binding domain"/>
    <property type="match status" value="1"/>
</dbReference>
<proteinExistence type="inferred from homology"/>
<dbReference type="AlphaFoldDB" id="A0A418SKX9"/>
<sequence length="304" mass="33813">MDNKTLLRFDLNLIKVFLAVWDSGNLTIAAGRLGLTQPAVSHALRRLRDEFGDPLFVRSGNGMAPTQMAASLRSAFEESLRLVADTMQATTQFDPATAARQFRVAMTDTGEFVILPRLLAALQTVAPDVRVRSSRIAPDDIASALRTGQVDAAIGYQPRLPETSCLGWPVMRDRIVCLFRSGHPLEARDWTPDAFSGLSFLDVGQDATGYRMARERIADLGIPYRVVAQVDHFTIVPEIIRRTDFVALFPYSVCALMNRHGEFGFCELPFDVPDFDVNFWIHDSFASDPGLIWLHGLLAQTLQD</sequence>
<dbReference type="PANTHER" id="PTHR30118">
    <property type="entry name" value="HTH-TYPE TRANSCRIPTIONAL REGULATOR LEUO-RELATED"/>
    <property type="match status" value="1"/>
</dbReference>
<protein>
    <submittedName>
        <fullName evidence="5">PCP degradation transcriptional activation protein</fullName>
    </submittedName>
</protein>
<evidence type="ECO:0000313" key="5">
    <source>
        <dbReference type="EMBL" id="QPM90930.1"/>
    </source>
</evidence>
<dbReference type="InterPro" id="IPR050389">
    <property type="entry name" value="LysR-type_TF"/>
</dbReference>